<dbReference type="EMBL" id="JBHMQT010000003">
    <property type="protein sequence ID" value="MFC0861363.1"/>
    <property type="molecule type" value="Genomic_DNA"/>
</dbReference>
<protein>
    <recommendedName>
        <fullName evidence="3">t-SNARE coiled-coil homology domain-containing protein</fullName>
    </recommendedName>
</protein>
<evidence type="ECO:0000313" key="2">
    <source>
        <dbReference type="Proteomes" id="UP001589870"/>
    </source>
</evidence>
<evidence type="ECO:0000313" key="1">
    <source>
        <dbReference type="EMBL" id="MFC0861363.1"/>
    </source>
</evidence>
<keyword evidence="2" id="KW-1185">Reference proteome</keyword>
<evidence type="ECO:0008006" key="3">
    <source>
        <dbReference type="Google" id="ProtNLM"/>
    </source>
</evidence>
<gene>
    <name evidence="1" type="ORF">ACFHYQ_03535</name>
</gene>
<sequence>MVTMADMDFEDRITGLEIDVQSIKILVGAVDNKVERLRLDLQHAQGANVRMIQALRDDVVDFRASVDARFDKVDSRFGEVDAQFAAVNARFDGVDRRFDKMDARFDKMDARFDEVMVLLKQLASGPVGTARG</sequence>
<comment type="caution">
    <text evidence="1">The sequence shown here is derived from an EMBL/GenBank/DDBJ whole genome shotgun (WGS) entry which is preliminary data.</text>
</comment>
<reference evidence="1 2" key="1">
    <citation type="submission" date="2024-09" db="EMBL/GenBank/DDBJ databases">
        <authorList>
            <person name="Sun Q."/>
            <person name="Mori K."/>
        </authorList>
    </citation>
    <scope>NUCLEOTIDE SEQUENCE [LARGE SCALE GENOMIC DNA]</scope>
    <source>
        <strain evidence="1 2">TBRC 1851</strain>
    </source>
</reference>
<name>A0ABV6TYW4_9ACTN</name>
<dbReference type="Proteomes" id="UP001589870">
    <property type="component" value="Unassembled WGS sequence"/>
</dbReference>
<dbReference type="Gene3D" id="6.10.250.2540">
    <property type="match status" value="2"/>
</dbReference>
<dbReference type="RefSeq" id="WP_394299566.1">
    <property type="nucleotide sequence ID" value="NZ_JBHMQT010000003.1"/>
</dbReference>
<proteinExistence type="predicted"/>
<organism evidence="1 2">
    <name type="scientific">Sphaerimonospora cavernae</name>
    <dbReference type="NCBI Taxonomy" id="1740611"/>
    <lineage>
        <taxon>Bacteria</taxon>
        <taxon>Bacillati</taxon>
        <taxon>Actinomycetota</taxon>
        <taxon>Actinomycetes</taxon>
        <taxon>Streptosporangiales</taxon>
        <taxon>Streptosporangiaceae</taxon>
        <taxon>Sphaerimonospora</taxon>
    </lineage>
</organism>
<accession>A0ABV6TYW4</accession>